<gene>
    <name evidence="1" type="primary">62</name>
    <name evidence="1" type="ORF">SEA_MIRAMAE_62</name>
</gene>
<keyword evidence="2" id="KW-1185">Reference proteome</keyword>
<reference evidence="1 2" key="1">
    <citation type="submission" date="2019-02" db="EMBL/GenBank/DDBJ databases">
        <authorList>
            <person name="Stoner T.H."/>
            <person name="Garlena R.A."/>
            <person name="Russell D.A."/>
            <person name="Pope W.H."/>
            <person name="Jacobs-Sera D."/>
            <person name="Hatfull G.F."/>
        </authorList>
    </citation>
    <scope>NUCLEOTIDE SEQUENCE [LARGE SCALE GENOMIC DNA]</scope>
</reference>
<dbReference type="GeneID" id="64946942"/>
<organism evidence="1 2">
    <name type="scientific">Mycobacterium phage Miramae</name>
    <dbReference type="NCBI Taxonomy" id="2517961"/>
    <lineage>
        <taxon>Viruses</taxon>
        <taxon>Duplodnaviria</taxon>
        <taxon>Heunggongvirae</taxon>
        <taxon>Uroviricota</taxon>
        <taxon>Caudoviricetes</taxon>
        <taxon>Backyardiganvirus</taxon>
        <taxon>Backyardiganvirus miramae</taxon>
    </lineage>
</organism>
<proteinExistence type="predicted"/>
<dbReference type="KEGG" id="vg:64946942"/>
<sequence length="39" mass="4259">MITLYADDEEVPITAYLAVVVGEAARHVLAFTSHKRGIT</sequence>
<evidence type="ECO:0000313" key="1">
    <source>
        <dbReference type="EMBL" id="QBP31448.1"/>
    </source>
</evidence>
<dbReference type="RefSeq" id="YP_010063141.1">
    <property type="nucleotide sequence ID" value="NC_054802.1"/>
</dbReference>
<dbReference type="Proteomes" id="UP000295340">
    <property type="component" value="Segment"/>
</dbReference>
<evidence type="ECO:0000313" key="2">
    <source>
        <dbReference type="Proteomes" id="UP000295340"/>
    </source>
</evidence>
<accession>A0A482JFR1</accession>
<dbReference type="EMBL" id="MK494117">
    <property type="protein sequence ID" value="QBP31448.1"/>
    <property type="molecule type" value="Genomic_DNA"/>
</dbReference>
<name>A0A482JFR1_9CAUD</name>
<protein>
    <submittedName>
        <fullName evidence="1">Uncharacterized protein</fullName>
    </submittedName>
</protein>